<feature type="compositionally biased region" description="Low complexity" evidence="7">
    <location>
        <begin position="462"/>
        <end position="476"/>
    </location>
</feature>
<gene>
    <name evidence="11" type="ORF">BOTBODRAFT_27000</name>
</gene>
<dbReference type="PRINTS" id="PR00452">
    <property type="entry name" value="SH3DOMAIN"/>
</dbReference>
<dbReference type="InterPro" id="IPR001060">
    <property type="entry name" value="FCH_dom"/>
</dbReference>
<keyword evidence="3" id="KW-0862">Zinc</keyword>
<dbReference type="Pfam" id="PF25610">
    <property type="entry name" value="HR1_TOCA"/>
    <property type="match status" value="1"/>
</dbReference>
<dbReference type="OrthoDB" id="8783038at2759"/>
<dbReference type="PANTHER" id="PTHR15735">
    <property type="entry name" value="FCH AND DOUBLE SH3 DOMAINS PROTEIN"/>
    <property type="match status" value="1"/>
</dbReference>
<dbReference type="Pfam" id="PF00130">
    <property type="entry name" value="C1_1"/>
    <property type="match status" value="1"/>
</dbReference>
<feature type="domain" description="SH3" evidence="8">
    <location>
        <begin position="510"/>
        <end position="571"/>
    </location>
</feature>
<dbReference type="GO" id="GO:0030036">
    <property type="term" value="P:actin cytoskeleton organization"/>
    <property type="evidence" value="ECO:0007669"/>
    <property type="project" value="UniProtKB-ARBA"/>
</dbReference>
<dbReference type="Pfam" id="PF14604">
    <property type="entry name" value="SH3_9"/>
    <property type="match status" value="2"/>
</dbReference>
<evidence type="ECO:0000256" key="4">
    <source>
        <dbReference type="ARBA" id="ARBA00023054"/>
    </source>
</evidence>
<evidence type="ECO:0000256" key="3">
    <source>
        <dbReference type="ARBA" id="ARBA00022833"/>
    </source>
</evidence>
<feature type="domain" description="Phorbol-ester/DAG-type" evidence="9">
    <location>
        <begin position="406"/>
        <end position="456"/>
    </location>
</feature>
<evidence type="ECO:0000256" key="5">
    <source>
        <dbReference type="PROSITE-ProRule" id="PRU00192"/>
    </source>
</evidence>
<dbReference type="SMART" id="SM00055">
    <property type="entry name" value="FCH"/>
    <property type="match status" value="1"/>
</dbReference>
<dbReference type="PROSITE" id="PS51741">
    <property type="entry name" value="F_BAR"/>
    <property type="match status" value="1"/>
</dbReference>
<dbReference type="SMART" id="SM00326">
    <property type="entry name" value="SH3"/>
    <property type="match status" value="2"/>
</dbReference>
<organism evidence="11 12">
    <name type="scientific">Botryobasidium botryosum (strain FD-172 SS1)</name>
    <dbReference type="NCBI Taxonomy" id="930990"/>
    <lineage>
        <taxon>Eukaryota</taxon>
        <taxon>Fungi</taxon>
        <taxon>Dikarya</taxon>
        <taxon>Basidiomycota</taxon>
        <taxon>Agaricomycotina</taxon>
        <taxon>Agaricomycetes</taxon>
        <taxon>Cantharellales</taxon>
        <taxon>Botryobasidiaceae</taxon>
        <taxon>Botryobasidium</taxon>
    </lineage>
</organism>
<dbReference type="InterPro" id="IPR027267">
    <property type="entry name" value="AH/BAR_dom_sf"/>
</dbReference>
<dbReference type="SUPFAM" id="SSF57889">
    <property type="entry name" value="Cysteine-rich domain"/>
    <property type="match status" value="1"/>
</dbReference>
<dbReference type="InterPro" id="IPR020454">
    <property type="entry name" value="DAG/PE-bd"/>
</dbReference>
<sequence>MGDLTFGEELPDQAELLDKRAEAQLLLLQDVRELIRDRVALEREYAGKLQIIARKGAEKKSRHISAVVVGDDPTKNWSEESVKQSTLDKALSQLIQSLESTAQDHISYADALTVKVVDALQAIETRKENSRKKQMQYFTKLVAERDRIYADRSKARQKYYDECNEVEVSRQKQDRARDDKHADRAAKQHEQQKTDMLNAKNTFIISTAIANASKNKFYTVDLPTLENQFQLLQSSITHHLVRIAKASVDTTLAHYAKLSQISDLQAALGAVNERKDQELYINHNRRAFTVPSDLAFEPCPGFYDTAELRTDPEPKVFLQNKLHRSRAKLAELVPVLEVKEREAQRLQALVEVYQKDPSLGDADEVADNLGESTHETAQLSTTRCAYEAEVEVISAVLGDDEGDQHPHTFKSSSFSIPTPCEYCKASIWGLTKQGKTCQGCKISVHTKCELKIPANCGAASRRGPTISRTTTSSSRRTVGELPSSRASVTSTTPSTISHHNQVAEEEEAAAATPSAVVLFDFVSTSPFELSVSEGAQVLLLEEDDGSGWVKIADSKGGKGLVPATYIRIQAQGAQPTRPPPPLAARPTQGSGKFVRGLYEYTPQGGDEIPVRVGGRIELTPNGMDYGNGWWEGIDETGRKGIFPSNYVELI</sequence>
<dbReference type="InterPro" id="IPR046349">
    <property type="entry name" value="C1-like_sf"/>
</dbReference>
<dbReference type="GO" id="GO:0046872">
    <property type="term" value="F:metal ion binding"/>
    <property type="evidence" value="ECO:0007669"/>
    <property type="project" value="UniProtKB-KW"/>
</dbReference>
<keyword evidence="2" id="KW-0479">Metal-binding</keyword>
<dbReference type="InterPro" id="IPR035459">
    <property type="entry name" value="Bzz1_SH3_1"/>
</dbReference>
<dbReference type="Pfam" id="PF00611">
    <property type="entry name" value="FCH"/>
    <property type="match status" value="1"/>
</dbReference>
<feature type="region of interest" description="Disordered" evidence="7">
    <location>
        <begin position="167"/>
        <end position="193"/>
    </location>
</feature>
<dbReference type="InterPro" id="IPR002219">
    <property type="entry name" value="PKC_DAG/PE"/>
</dbReference>
<accession>A0A067MZE7</accession>
<feature type="domain" description="SH3" evidence="8">
    <location>
        <begin position="589"/>
        <end position="650"/>
    </location>
</feature>
<dbReference type="InParanoid" id="A0A067MZE7"/>
<evidence type="ECO:0000256" key="7">
    <source>
        <dbReference type="SAM" id="MobiDB-lite"/>
    </source>
</evidence>
<evidence type="ECO:0000313" key="11">
    <source>
        <dbReference type="EMBL" id="KDQ20989.1"/>
    </source>
</evidence>
<protein>
    <submittedName>
        <fullName evidence="11">Uncharacterized protein</fullName>
    </submittedName>
</protein>
<dbReference type="Gene3D" id="6.10.140.470">
    <property type="match status" value="1"/>
</dbReference>
<dbReference type="HOGENOM" id="CLU_015390_0_0_1"/>
<dbReference type="CDD" id="cd11912">
    <property type="entry name" value="SH3_Bzz1_1"/>
    <property type="match status" value="1"/>
</dbReference>
<dbReference type="PROSITE" id="PS50002">
    <property type="entry name" value="SH3"/>
    <property type="match status" value="2"/>
</dbReference>
<evidence type="ECO:0000313" key="12">
    <source>
        <dbReference type="Proteomes" id="UP000027195"/>
    </source>
</evidence>
<dbReference type="SUPFAM" id="SSF103657">
    <property type="entry name" value="BAR/IMD domain-like"/>
    <property type="match status" value="1"/>
</dbReference>
<dbReference type="InterPro" id="IPR031160">
    <property type="entry name" value="F_BAR_dom"/>
</dbReference>
<evidence type="ECO:0000259" key="8">
    <source>
        <dbReference type="PROSITE" id="PS50002"/>
    </source>
</evidence>
<evidence type="ECO:0000256" key="2">
    <source>
        <dbReference type="ARBA" id="ARBA00022723"/>
    </source>
</evidence>
<dbReference type="Proteomes" id="UP000027195">
    <property type="component" value="Unassembled WGS sequence"/>
</dbReference>
<feature type="domain" description="F-BAR" evidence="10">
    <location>
        <begin position="4"/>
        <end position="287"/>
    </location>
</feature>
<dbReference type="STRING" id="930990.A0A067MZE7"/>
<dbReference type="PRINTS" id="PR00008">
    <property type="entry name" value="DAGPEDOMAIN"/>
</dbReference>
<feature type="region of interest" description="Disordered" evidence="7">
    <location>
        <begin position="462"/>
        <end position="498"/>
    </location>
</feature>
<proteinExistence type="predicted"/>
<dbReference type="Gene3D" id="2.30.30.40">
    <property type="entry name" value="SH3 Domains"/>
    <property type="match status" value="2"/>
</dbReference>
<keyword evidence="4 6" id="KW-0175">Coiled coil</keyword>
<reference evidence="12" key="1">
    <citation type="journal article" date="2014" name="Proc. Natl. Acad. Sci. U.S.A.">
        <title>Extensive sampling of basidiomycete genomes demonstrates inadequacy of the white-rot/brown-rot paradigm for wood decay fungi.</title>
        <authorList>
            <person name="Riley R."/>
            <person name="Salamov A.A."/>
            <person name="Brown D.W."/>
            <person name="Nagy L.G."/>
            <person name="Floudas D."/>
            <person name="Held B.W."/>
            <person name="Levasseur A."/>
            <person name="Lombard V."/>
            <person name="Morin E."/>
            <person name="Otillar R."/>
            <person name="Lindquist E.A."/>
            <person name="Sun H."/>
            <person name="LaButti K.M."/>
            <person name="Schmutz J."/>
            <person name="Jabbour D."/>
            <person name="Luo H."/>
            <person name="Baker S.E."/>
            <person name="Pisabarro A.G."/>
            <person name="Walton J.D."/>
            <person name="Blanchette R.A."/>
            <person name="Henrissat B."/>
            <person name="Martin F."/>
            <person name="Cullen D."/>
            <person name="Hibbett D.S."/>
            <person name="Grigoriev I.V."/>
        </authorList>
    </citation>
    <scope>NUCLEOTIDE SEQUENCE [LARGE SCALE GENOMIC DNA]</scope>
    <source>
        <strain evidence="12">FD-172 SS1</strain>
    </source>
</reference>
<dbReference type="InterPro" id="IPR036028">
    <property type="entry name" value="SH3-like_dom_sf"/>
</dbReference>
<dbReference type="CDD" id="cd20824">
    <property type="entry name" value="C1_SpBZZ1-like"/>
    <property type="match status" value="1"/>
</dbReference>
<dbReference type="SMART" id="SM00109">
    <property type="entry name" value="C1"/>
    <property type="match status" value="1"/>
</dbReference>
<dbReference type="GO" id="GO:0030864">
    <property type="term" value="C:cortical actin cytoskeleton"/>
    <property type="evidence" value="ECO:0007669"/>
    <property type="project" value="UniProtKB-ARBA"/>
</dbReference>
<dbReference type="CDD" id="cd00174">
    <property type="entry name" value="SH3"/>
    <property type="match status" value="1"/>
</dbReference>
<evidence type="ECO:0000256" key="1">
    <source>
        <dbReference type="ARBA" id="ARBA00022443"/>
    </source>
</evidence>
<keyword evidence="1 5" id="KW-0728">SH3 domain</keyword>
<dbReference type="Gene3D" id="3.30.60.20">
    <property type="match status" value="1"/>
</dbReference>
<dbReference type="PROSITE" id="PS00479">
    <property type="entry name" value="ZF_DAG_PE_1"/>
    <property type="match status" value="1"/>
</dbReference>
<dbReference type="PANTHER" id="PTHR15735:SF21">
    <property type="entry name" value="PROTEIN NERVOUS WRECK"/>
    <property type="match status" value="1"/>
</dbReference>
<evidence type="ECO:0000259" key="9">
    <source>
        <dbReference type="PROSITE" id="PS50081"/>
    </source>
</evidence>
<dbReference type="GO" id="GO:0030833">
    <property type="term" value="P:regulation of actin filament polymerization"/>
    <property type="evidence" value="ECO:0007669"/>
    <property type="project" value="TreeGrafter"/>
</dbReference>
<dbReference type="InterPro" id="IPR001452">
    <property type="entry name" value="SH3_domain"/>
</dbReference>
<dbReference type="FunCoup" id="A0A067MZE7">
    <property type="interactions" value="100"/>
</dbReference>
<dbReference type="SUPFAM" id="SSF50044">
    <property type="entry name" value="SH3-domain"/>
    <property type="match status" value="2"/>
</dbReference>
<evidence type="ECO:0000256" key="6">
    <source>
        <dbReference type="PROSITE-ProRule" id="PRU01077"/>
    </source>
</evidence>
<dbReference type="Gene3D" id="1.20.1270.60">
    <property type="entry name" value="Arfaptin homology (AH) domain/BAR domain"/>
    <property type="match status" value="1"/>
</dbReference>
<dbReference type="PROSITE" id="PS50081">
    <property type="entry name" value="ZF_DAG_PE_2"/>
    <property type="match status" value="1"/>
</dbReference>
<dbReference type="AlphaFoldDB" id="A0A067MZE7"/>
<feature type="compositionally biased region" description="Polar residues" evidence="7">
    <location>
        <begin position="484"/>
        <end position="498"/>
    </location>
</feature>
<keyword evidence="12" id="KW-1185">Reference proteome</keyword>
<dbReference type="EMBL" id="KL198017">
    <property type="protein sequence ID" value="KDQ20989.1"/>
    <property type="molecule type" value="Genomic_DNA"/>
</dbReference>
<name>A0A067MZE7_BOTB1</name>
<evidence type="ECO:0000259" key="10">
    <source>
        <dbReference type="PROSITE" id="PS51741"/>
    </source>
</evidence>
<dbReference type="InterPro" id="IPR057870">
    <property type="entry name" value="HR1_TOCA"/>
</dbReference>